<comment type="similarity">
    <text evidence="3">Belongs to the PIGG/PIGN/PIGO family. PIGO subfamily.</text>
</comment>
<accession>A0A8H4VU52</accession>
<feature type="transmembrane region" description="Helical" evidence="11">
    <location>
        <begin position="956"/>
        <end position="978"/>
    </location>
</feature>
<evidence type="ECO:0000256" key="2">
    <source>
        <dbReference type="ARBA" id="ARBA00004687"/>
    </source>
</evidence>
<dbReference type="Pfam" id="PF19316">
    <property type="entry name" value="PIGO_PIGG"/>
    <property type="match status" value="1"/>
</dbReference>
<sequence length="1002" mass="109687">MLPPRIGLLIWVALIHLTGIYLFTKGFLLTRLSLSDFTTCSDANCGITPTHKRAIFIIIDALRFDFISPNPPIPISPFHHDILTLPQQLTAQDPSRSLIFNAYADPPTTTLQRIKGITTGSLPTFVDMGNNFGGSSIAEDSILKQLKLTGKKLAFMGDDTWMSVFPDAFEPNMTFPFDSFDVEDLHTVDEGVIKHIFPLLEDATKPFDFLIGHFLGVDHVGHRVGPDHPSMKAKLRQMNEVLERVVQQMDEDTLLVVLGDHGMNRSGDHGGDGVLETSAGIWIYSKGQPLTDTSSARPSGLLQFKAFPQAEAPHRSIQQIDILPTISLLLGIPIPFNNLGTVIPELFWRGNNRRGTLEKALEVNAAQIMTYLDTYRSSSSGSELDDAWQSLQNAWNAIDRTQSATDSKLVTLVNFNRVALAACRAMWAQFNPFLMSLGLSILSLGLCASWAIYNGFEDSKQDWAAWLSPRLWKATQSSVVGALVGAAAQFCVSGLLPGVSASQFVLFFASLASTVTMIIVSAPKVTSKTLTSTPIILILHAVAFLSNSFTFWEDRIVPFLLVTSIVPYVLRGFSAPNTRLRYRILGFSLLFTVCVRLMAISTICREEQQPYCHVTFFASSSLPSPPIPVLYLSIPVAIALPYFIERMLHITLADSGVSKTHLRIFLTPTLLAGALYWIMEWADSASVLGEGWAALLRGSRTWIARMSFVWMLAAGGALWSLVPLCLDIQTSFEGEKRQVTIVGYANAFGSPYLIFWGIFLGIVYICTQLTGQVVLALATVALVAFLEVLDSVRDARSIEAAFASATPSSVLDPAATLNFSPPIQFADIVPISLLGLLAFYGTGHQSTITSLQWKTAFLLTPTFNYMLSAFTVVSNSLGPVFLFALAAPLAGLWNTAPLMAAKEEPNVQSDVQAKNEGTKAALGIMMYYLALLLGTAVSAAVLRRHLMVWKVFAPRFMTAALELLAVDVAVLIGVGLGLERITSRLARMFRGRPTSPPEQKEK</sequence>
<feature type="transmembrane region" description="Helical" evidence="11">
    <location>
        <begin position="585"/>
        <end position="603"/>
    </location>
</feature>
<feature type="transmembrane region" description="Helical" evidence="11">
    <location>
        <begin position="743"/>
        <end position="765"/>
    </location>
</feature>
<dbReference type="InterPro" id="IPR002591">
    <property type="entry name" value="Phosphodiest/P_Trfase"/>
</dbReference>
<name>A0A8H4VU52_9AGAR</name>
<keyword evidence="9 11" id="KW-0472">Membrane</keyword>
<evidence type="ECO:0000256" key="5">
    <source>
        <dbReference type="ARBA" id="ARBA00022679"/>
    </source>
</evidence>
<dbReference type="Proteomes" id="UP000521872">
    <property type="component" value="Unassembled WGS sequence"/>
</dbReference>
<dbReference type="InterPro" id="IPR037675">
    <property type="entry name" value="PIG-O_N"/>
</dbReference>
<feature type="transmembrane region" description="Helical" evidence="11">
    <location>
        <begin position="702"/>
        <end position="722"/>
    </location>
</feature>
<organism evidence="13 14">
    <name type="scientific">Agrocybe pediades</name>
    <dbReference type="NCBI Taxonomy" id="84607"/>
    <lineage>
        <taxon>Eukaryota</taxon>
        <taxon>Fungi</taxon>
        <taxon>Dikarya</taxon>
        <taxon>Basidiomycota</taxon>
        <taxon>Agaricomycotina</taxon>
        <taxon>Agaricomycetes</taxon>
        <taxon>Agaricomycetidae</taxon>
        <taxon>Agaricales</taxon>
        <taxon>Agaricineae</taxon>
        <taxon>Strophariaceae</taxon>
        <taxon>Agrocybe</taxon>
    </lineage>
</organism>
<keyword evidence="7" id="KW-0256">Endoplasmic reticulum</keyword>
<keyword evidence="4" id="KW-0337">GPI-anchor biosynthesis</keyword>
<evidence type="ECO:0000256" key="3">
    <source>
        <dbReference type="ARBA" id="ARBA00008695"/>
    </source>
</evidence>
<keyword evidence="5" id="KW-0808">Transferase</keyword>
<feature type="transmembrane region" description="Helical" evidence="11">
    <location>
        <begin position="477"/>
        <end position="496"/>
    </location>
</feature>
<comment type="caution">
    <text evidence="13">The sequence shown here is derived from an EMBL/GenBank/DDBJ whole genome shotgun (WGS) entry which is preliminary data.</text>
</comment>
<keyword evidence="14" id="KW-1185">Reference proteome</keyword>
<feature type="domain" description="GPI ethanolamine phosphate transferase 2 C-terminal" evidence="12">
    <location>
        <begin position="833"/>
        <end position="976"/>
    </location>
</feature>
<dbReference type="CDD" id="cd16023">
    <property type="entry name" value="GPI_EPT_3"/>
    <property type="match status" value="1"/>
</dbReference>
<feature type="transmembrane region" description="Helical" evidence="11">
    <location>
        <begin position="529"/>
        <end position="550"/>
    </location>
</feature>
<feature type="transmembrane region" description="Helical" evidence="11">
    <location>
        <begin position="664"/>
        <end position="682"/>
    </location>
</feature>
<dbReference type="InterPro" id="IPR017850">
    <property type="entry name" value="Alkaline_phosphatase_core_sf"/>
</dbReference>
<feature type="transmembrane region" description="Helical" evidence="11">
    <location>
        <begin position="433"/>
        <end position="456"/>
    </location>
</feature>
<proteinExistence type="inferred from homology"/>
<evidence type="ECO:0000256" key="11">
    <source>
        <dbReference type="SAM" id="Phobius"/>
    </source>
</evidence>
<dbReference type="AlphaFoldDB" id="A0A8H4VU52"/>
<protein>
    <recommendedName>
        <fullName evidence="12">GPI ethanolamine phosphate transferase 2 C-terminal domain-containing protein</fullName>
    </recommendedName>
</protein>
<feature type="transmembrane region" description="Helical" evidence="11">
    <location>
        <begin position="623"/>
        <end position="644"/>
    </location>
</feature>
<evidence type="ECO:0000256" key="10">
    <source>
        <dbReference type="ARBA" id="ARBA00023180"/>
    </source>
</evidence>
<dbReference type="SUPFAM" id="SSF53649">
    <property type="entry name" value="Alkaline phosphatase-like"/>
    <property type="match status" value="1"/>
</dbReference>
<reference evidence="13 14" key="1">
    <citation type="submission" date="2019-12" db="EMBL/GenBank/DDBJ databases">
        <authorList>
            <person name="Floudas D."/>
            <person name="Bentzer J."/>
            <person name="Ahren D."/>
            <person name="Johansson T."/>
            <person name="Persson P."/>
            <person name="Tunlid A."/>
        </authorList>
    </citation>
    <scope>NUCLEOTIDE SEQUENCE [LARGE SCALE GENOMIC DNA]</scope>
    <source>
        <strain evidence="13 14">CBS 102.39</strain>
    </source>
</reference>
<dbReference type="Gene3D" id="3.40.720.10">
    <property type="entry name" value="Alkaline Phosphatase, subunit A"/>
    <property type="match status" value="1"/>
</dbReference>
<dbReference type="GO" id="GO:0006506">
    <property type="term" value="P:GPI anchor biosynthetic process"/>
    <property type="evidence" value="ECO:0007669"/>
    <property type="project" value="UniProtKB-UniPathway"/>
</dbReference>
<feature type="transmembrane region" description="Helical" evidence="11">
    <location>
        <begin position="771"/>
        <end position="789"/>
    </location>
</feature>
<dbReference type="InterPro" id="IPR039524">
    <property type="entry name" value="PIGO/GPI13"/>
</dbReference>
<dbReference type="PANTHER" id="PTHR23071">
    <property type="entry name" value="PHOSPHATIDYLINOSITOL GLYCAN"/>
    <property type="match status" value="1"/>
</dbReference>
<evidence type="ECO:0000256" key="8">
    <source>
        <dbReference type="ARBA" id="ARBA00022989"/>
    </source>
</evidence>
<dbReference type="EMBL" id="JAACJL010000002">
    <property type="protein sequence ID" value="KAF4622302.1"/>
    <property type="molecule type" value="Genomic_DNA"/>
</dbReference>
<dbReference type="Pfam" id="PF01663">
    <property type="entry name" value="Phosphodiest"/>
    <property type="match status" value="1"/>
</dbReference>
<evidence type="ECO:0000256" key="4">
    <source>
        <dbReference type="ARBA" id="ARBA00022502"/>
    </source>
</evidence>
<feature type="transmembrane region" description="Helical" evidence="11">
    <location>
        <begin position="920"/>
        <end position="941"/>
    </location>
</feature>
<keyword evidence="8 11" id="KW-1133">Transmembrane helix</keyword>
<evidence type="ECO:0000256" key="1">
    <source>
        <dbReference type="ARBA" id="ARBA00004477"/>
    </source>
</evidence>
<evidence type="ECO:0000313" key="13">
    <source>
        <dbReference type="EMBL" id="KAF4622302.1"/>
    </source>
</evidence>
<evidence type="ECO:0000313" key="14">
    <source>
        <dbReference type="Proteomes" id="UP000521872"/>
    </source>
</evidence>
<evidence type="ECO:0000256" key="7">
    <source>
        <dbReference type="ARBA" id="ARBA00022824"/>
    </source>
</evidence>
<feature type="transmembrane region" description="Helical" evidence="11">
    <location>
        <begin position="880"/>
        <end position="900"/>
    </location>
</feature>
<feature type="transmembrane region" description="Helical" evidence="11">
    <location>
        <begin position="502"/>
        <end position="522"/>
    </location>
</feature>
<dbReference type="InterPro" id="IPR045687">
    <property type="entry name" value="PIGG/GPI7_C"/>
</dbReference>
<dbReference type="UniPathway" id="UPA00196"/>
<keyword evidence="6 11" id="KW-0812">Transmembrane</keyword>
<gene>
    <name evidence="13" type="ORF">D9613_009208</name>
</gene>
<feature type="transmembrane region" description="Helical" evidence="11">
    <location>
        <begin position="6"/>
        <end position="24"/>
    </location>
</feature>
<evidence type="ECO:0000259" key="12">
    <source>
        <dbReference type="Pfam" id="PF19316"/>
    </source>
</evidence>
<evidence type="ECO:0000256" key="6">
    <source>
        <dbReference type="ARBA" id="ARBA00022692"/>
    </source>
</evidence>
<dbReference type="GO" id="GO:0051377">
    <property type="term" value="F:mannose-ethanolamine phosphotransferase activity"/>
    <property type="evidence" value="ECO:0007669"/>
    <property type="project" value="InterPro"/>
</dbReference>
<keyword evidence="10" id="KW-0325">Glycoprotein</keyword>
<dbReference type="GO" id="GO:0005789">
    <property type="term" value="C:endoplasmic reticulum membrane"/>
    <property type="evidence" value="ECO:0007669"/>
    <property type="project" value="UniProtKB-SubCell"/>
</dbReference>
<feature type="transmembrane region" description="Helical" evidence="11">
    <location>
        <begin position="556"/>
        <end position="573"/>
    </location>
</feature>
<comment type="pathway">
    <text evidence="2">Glycolipid biosynthesis; glycosylphosphatidylinositol-anchor biosynthesis.</text>
</comment>
<evidence type="ECO:0000256" key="9">
    <source>
        <dbReference type="ARBA" id="ARBA00023136"/>
    </source>
</evidence>
<dbReference type="PANTHER" id="PTHR23071:SF1">
    <property type="entry name" value="GPI ETHANOLAMINE PHOSPHATE TRANSFERASE 3"/>
    <property type="match status" value="1"/>
</dbReference>
<comment type="subcellular location">
    <subcellularLocation>
        <location evidence="1">Endoplasmic reticulum membrane</location>
        <topology evidence="1">Multi-pass membrane protein</topology>
    </subcellularLocation>
</comment>